<gene>
    <name evidence="2" type="ORF">EST38_g11541</name>
</gene>
<evidence type="ECO:0000256" key="1">
    <source>
        <dbReference type="SAM" id="MobiDB-lite"/>
    </source>
</evidence>
<name>A0A4Q2D4L2_9AGAR</name>
<organism evidence="2 3">
    <name type="scientific">Candolleomyces aberdarensis</name>
    <dbReference type="NCBI Taxonomy" id="2316362"/>
    <lineage>
        <taxon>Eukaryota</taxon>
        <taxon>Fungi</taxon>
        <taxon>Dikarya</taxon>
        <taxon>Basidiomycota</taxon>
        <taxon>Agaricomycotina</taxon>
        <taxon>Agaricomycetes</taxon>
        <taxon>Agaricomycetidae</taxon>
        <taxon>Agaricales</taxon>
        <taxon>Agaricineae</taxon>
        <taxon>Psathyrellaceae</taxon>
        <taxon>Candolleomyces</taxon>
    </lineage>
</organism>
<accession>A0A4Q2D4L2</accession>
<reference evidence="2 3" key="1">
    <citation type="submission" date="2019-01" db="EMBL/GenBank/DDBJ databases">
        <title>Draft genome sequence of Psathyrella aberdarensis IHI B618.</title>
        <authorList>
            <person name="Buettner E."/>
            <person name="Kellner H."/>
        </authorList>
    </citation>
    <scope>NUCLEOTIDE SEQUENCE [LARGE SCALE GENOMIC DNA]</scope>
    <source>
        <strain evidence="2 3">IHI B618</strain>
    </source>
</reference>
<feature type="compositionally biased region" description="Basic residues" evidence="1">
    <location>
        <begin position="90"/>
        <end position="101"/>
    </location>
</feature>
<dbReference type="EMBL" id="SDEE01000722">
    <property type="protein sequence ID" value="RXW14313.1"/>
    <property type="molecule type" value="Genomic_DNA"/>
</dbReference>
<feature type="region of interest" description="Disordered" evidence="1">
    <location>
        <begin position="71"/>
        <end position="103"/>
    </location>
</feature>
<evidence type="ECO:0000313" key="2">
    <source>
        <dbReference type="EMBL" id="RXW14313.1"/>
    </source>
</evidence>
<feature type="compositionally biased region" description="Low complexity" evidence="1">
    <location>
        <begin position="75"/>
        <end position="84"/>
    </location>
</feature>
<dbReference type="OrthoDB" id="3038120at2759"/>
<keyword evidence="3" id="KW-1185">Reference proteome</keyword>
<dbReference type="AlphaFoldDB" id="A0A4Q2D4L2"/>
<sequence length="289" mass="32502">MYLQIHNINRSDVCWNIILSSLSLPTYLHIQSDNPRYPKPFTTLFLTYFLHIAMPVLRACVTPTRQLLPSPPLTPDTLRSSTPSPASPLRRAKPGRLRSSRPRCVNGHARCTDPICVKYRDAPETFLVPEIMEAVLSQASFPTVMAVSRVNQYGRSLAQREIRVRIRDVLAPFVDEDQFDGFMQALQALGGGIIGSHARRLLALKSKVMDDAFDMDPDHPYHRSTNLNLVVLKGALDKAKDCLEAIGYSEWCHPNVDRPYREVVKSLVVGVKHVKDEYGETVSNDPHCA</sequence>
<evidence type="ECO:0000313" key="3">
    <source>
        <dbReference type="Proteomes" id="UP000290288"/>
    </source>
</evidence>
<proteinExistence type="predicted"/>
<protein>
    <submittedName>
        <fullName evidence="2">Uncharacterized protein</fullName>
    </submittedName>
</protein>
<dbReference type="Proteomes" id="UP000290288">
    <property type="component" value="Unassembled WGS sequence"/>
</dbReference>
<comment type="caution">
    <text evidence="2">The sequence shown here is derived from an EMBL/GenBank/DDBJ whole genome shotgun (WGS) entry which is preliminary data.</text>
</comment>